<name>A0A2T4IM06_9HYPH</name>
<organism evidence="1 2">
    <name type="scientific">Mesorhizobium helmanticense</name>
    <dbReference type="NCBI Taxonomy" id="1776423"/>
    <lineage>
        <taxon>Bacteria</taxon>
        <taxon>Pseudomonadati</taxon>
        <taxon>Pseudomonadota</taxon>
        <taxon>Alphaproteobacteria</taxon>
        <taxon>Hyphomicrobiales</taxon>
        <taxon>Phyllobacteriaceae</taxon>
        <taxon>Mesorhizobium</taxon>
    </lineage>
</organism>
<dbReference type="AlphaFoldDB" id="A0A2T4IM06"/>
<dbReference type="Proteomes" id="UP000240259">
    <property type="component" value="Unassembled WGS sequence"/>
</dbReference>
<protein>
    <submittedName>
        <fullName evidence="1">Uncharacterized protein</fullName>
    </submittedName>
</protein>
<reference evidence="1 2" key="1">
    <citation type="submission" date="2018-03" db="EMBL/GenBank/DDBJ databases">
        <title>Genome sequence of the symbiotic type strain Mesorhizobium helmanticense CSLC115NT isolated from Lotus corniculatus nodules.</title>
        <authorList>
            <person name="Sannazzaro A.I."/>
            <person name="Torres Tejerizo G.A."/>
            <person name="Dip D."/>
            <person name="Caballero M."/>
            <person name="Pistorio M."/>
            <person name="Estrella M.J."/>
        </authorList>
    </citation>
    <scope>NUCLEOTIDE SEQUENCE [LARGE SCALE GENOMIC DNA]</scope>
    <source>
        <strain evidence="1 2">CSLC115N</strain>
    </source>
</reference>
<accession>A0A2T4IM06</accession>
<evidence type="ECO:0000313" key="2">
    <source>
        <dbReference type="Proteomes" id="UP000240259"/>
    </source>
</evidence>
<dbReference type="EMBL" id="PZJX01000060">
    <property type="protein sequence ID" value="PTE06666.1"/>
    <property type="molecule type" value="Genomic_DNA"/>
</dbReference>
<keyword evidence="2" id="KW-1185">Reference proteome</keyword>
<evidence type="ECO:0000313" key="1">
    <source>
        <dbReference type="EMBL" id="PTE06666.1"/>
    </source>
</evidence>
<comment type="caution">
    <text evidence="1">The sequence shown here is derived from an EMBL/GenBank/DDBJ whole genome shotgun (WGS) entry which is preliminary data.</text>
</comment>
<dbReference type="OrthoDB" id="9797779at2"/>
<sequence length="80" mass="8982">MGRPAERTATQALEYPTIRKIELEHIAPPALRRRGIPRPSERHEILCGGGFQIWQTPAGARTAPPQNLTRCISAVRWRAT</sequence>
<gene>
    <name evidence="1" type="ORF">C9427_30545</name>
</gene>
<proteinExistence type="predicted"/>